<reference evidence="17" key="1">
    <citation type="submission" date="2012-07" db="EMBL/GenBank/DDBJ databases">
        <title>Nearly complete mitochondrial genome sequence of Haemodracon trachyrhinus.</title>
        <authorList>
            <person name="Kumazawa Y."/>
        </authorList>
    </citation>
    <scope>NUCLEOTIDE SEQUENCE</scope>
    <source>
        <strain evidence="17">Htra1</strain>
    </source>
</reference>
<feature type="transmembrane region" description="Helical" evidence="15">
    <location>
        <begin position="87"/>
        <end position="113"/>
    </location>
</feature>
<evidence type="ECO:0000256" key="4">
    <source>
        <dbReference type="ARBA" id="ARBA00021095"/>
    </source>
</evidence>
<dbReference type="Gene3D" id="1.20.120.1200">
    <property type="entry name" value="NADH-ubiquinone/plastoquinone oxidoreductase chain 6, subunit NuoJ"/>
    <property type="match status" value="1"/>
</dbReference>
<dbReference type="PANTHER" id="PTHR11435">
    <property type="entry name" value="NADH UBIQUINONE OXIDOREDUCTASE SUBUNIT ND6"/>
    <property type="match status" value="1"/>
</dbReference>
<feature type="chain" id="PRO_5031377704" description="NADH-ubiquinone oxidoreductase chain 6" evidence="16">
    <location>
        <begin position="22"/>
        <end position="173"/>
    </location>
</feature>
<evidence type="ECO:0000256" key="10">
    <source>
        <dbReference type="ARBA" id="ARBA00022989"/>
    </source>
</evidence>
<evidence type="ECO:0000256" key="12">
    <source>
        <dbReference type="ARBA" id="ARBA00023128"/>
    </source>
</evidence>
<feature type="transmembrane region" description="Helical" evidence="15">
    <location>
        <begin position="28"/>
        <end position="46"/>
    </location>
</feature>
<sequence length="173" mass="18165">MSYIVLLLVFSLLLGVVGVASNPSPFYGVGGLVISALMGCGLLVCLGGSFMGVVLLLIYLGGMLVVFVYSVALAAEPYPMSWGNLSVFFYFVSFVVLLILFGGVLVGWSGLFVGVGGLDGVGFSNFRSDMGGVVLLFSHAGWLLLLAGWGLMLALFVVLELTRGRARGSLRVP</sequence>
<feature type="transmembrane region" description="Helical" evidence="15">
    <location>
        <begin position="133"/>
        <end position="159"/>
    </location>
</feature>
<keyword evidence="16" id="KW-0732">Signal</keyword>
<evidence type="ECO:0000256" key="2">
    <source>
        <dbReference type="ARBA" id="ARBA00005698"/>
    </source>
</evidence>
<protein>
    <recommendedName>
        <fullName evidence="4 15">NADH-ubiquinone oxidoreductase chain 6</fullName>
        <ecNumber evidence="3 15">7.1.1.2</ecNumber>
    </recommendedName>
</protein>
<keyword evidence="6 15" id="KW-0679">Respiratory chain</keyword>
<evidence type="ECO:0000256" key="14">
    <source>
        <dbReference type="ARBA" id="ARBA00049551"/>
    </source>
</evidence>
<evidence type="ECO:0000256" key="3">
    <source>
        <dbReference type="ARBA" id="ARBA00012944"/>
    </source>
</evidence>
<keyword evidence="13 15" id="KW-0472">Membrane</keyword>
<dbReference type="Pfam" id="PF00499">
    <property type="entry name" value="Oxidored_q3"/>
    <property type="match status" value="1"/>
</dbReference>
<gene>
    <name evidence="17" type="primary">ND6</name>
</gene>
<evidence type="ECO:0000256" key="6">
    <source>
        <dbReference type="ARBA" id="ARBA00022660"/>
    </source>
</evidence>
<organism evidence="17">
    <name type="scientific">Haemodracon trachyrhinus</name>
    <dbReference type="NCBI Taxonomy" id="1216929"/>
    <lineage>
        <taxon>Eukaryota</taxon>
        <taxon>Metazoa</taxon>
        <taxon>Chordata</taxon>
        <taxon>Craniata</taxon>
        <taxon>Vertebrata</taxon>
        <taxon>Euteleostomi</taxon>
        <taxon>Lepidosauria</taxon>
        <taxon>Squamata</taxon>
        <taxon>Bifurcata</taxon>
        <taxon>Gekkota</taxon>
        <taxon>Phyllodactylidae</taxon>
        <taxon>Haemodracon</taxon>
    </lineage>
</organism>
<keyword evidence="15" id="KW-0830">Ubiquinone</keyword>
<evidence type="ECO:0000256" key="15">
    <source>
        <dbReference type="RuleBase" id="RU004430"/>
    </source>
</evidence>
<evidence type="ECO:0000256" key="9">
    <source>
        <dbReference type="ARBA" id="ARBA00022982"/>
    </source>
</evidence>
<evidence type="ECO:0000256" key="8">
    <source>
        <dbReference type="ARBA" id="ARBA00022967"/>
    </source>
</evidence>
<dbReference type="GO" id="GO:0031966">
    <property type="term" value="C:mitochondrial membrane"/>
    <property type="evidence" value="ECO:0007669"/>
    <property type="project" value="UniProtKB-SubCell"/>
</dbReference>
<evidence type="ECO:0000256" key="5">
    <source>
        <dbReference type="ARBA" id="ARBA00022448"/>
    </source>
</evidence>
<evidence type="ECO:0000256" key="7">
    <source>
        <dbReference type="ARBA" id="ARBA00022692"/>
    </source>
</evidence>
<name>A0A7R7J456_9SAUR</name>
<dbReference type="InterPro" id="IPR050269">
    <property type="entry name" value="ComplexI_Subunit6"/>
</dbReference>
<feature type="signal peptide" evidence="16">
    <location>
        <begin position="1"/>
        <end position="21"/>
    </location>
</feature>
<dbReference type="EMBL" id="AB738946">
    <property type="protein sequence ID" value="BCO16579.1"/>
    <property type="molecule type" value="Genomic_DNA"/>
</dbReference>
<feature type="transmembrane region" description="Helical" evidence="15">
    <location>
        <begin position="53"/>
        <end position="75"/>
    </location>
</feature>
<dbReference type="AlphaFoldDB" id="A0A7R7J456"/>
<comment type="subcellular location">
    <subcellularLocation>
        <location evidence="1 15">Mitochondrion membrane</location>
        <topology evidence="1 15">Multi-pass membrane protein</topology>
    </subcellularLocation>
</comment>
<dbReference type="EC" id="7.1.1.2" evidence="3 15"/>
<evidence type="ECO:0000256" key="16">
    <source>
        <dbReference type="SAM" id="SignalP"/>
    </source>
</evidence>
<dbReference type="PANTHER" id="PTHR11435:SF1">
    <property type="entry name" value="NADH-UBIQUINONE OXIDOREDUCTASE CHAIN 6"/>
    <property type="match status" value="1"/>
</dbReference>
<evidence type="ECO:0000313" key="17">
    <source>
        <dbReference type="EMBL" id="BCO16579.1"/>
    </source>
</evidence>
<evidence type="ECO:0000256" key="1">
    <source>
        <dbReference type="ARBA" id="ARBA00004225"/>
    </source>
</evidence>
<dbReference type="InterPro" id="IPR042106">
    <property type="entry name" value="Nuo/plastoQ_OxRdtase_6_NuoJ"/>
</dbReference>
<evidence type="ECO:0000256" key="13">
    <source>
        <dbReference type="ARBA" id="ARBA00023136"/>
    </source>
</evidence>
<keyword evidence="11 15" id="KW-0520">NAD</keyword>
<comment type="similarity">
    <text evidence="2 15">Belongs to the complex I subunit 6 family.</text>
</comment>
<keyword evidence="8 15" id="KW-1278">Translocase</keyword>
<accession>A0A7R7J456</accession>
<evidence type="ECO:0000256" key="11">
    <source>
        <dbReference type="ARBA" id="ARBA00023027"/>
    </source>
</evidence>
<keyword evidence="7 15" id="KW-0812">Transmembrane</keyword>
<comment type="catalytic activity">
    <reaction evidence="14 15">
        <text>a ubiquinone + NADH + 5 H(+)(in) = a ubiquinol + NAD(+) + 4 H(+)(out)</text>
        <dbReference type="Rhea" id="RHEA:29091"/>
        <dbReference type="Rhea" id="RHEA-COMP:9565"/>
        <dbReference type="Rhea" id="RHEA-COMP:9566"/>
        <dbReference type="ChEBI" id="CHEBI:15378"/>
        <dbReference type="ChEBI" id="CHEBI:16389"/>
        <dbReference type="ChEBI" id="CHEBI:17976"/>
        <dbReference type="ChEBI" id="CHEBI:57540"/>
        <dbReference type="ChEBI" id="CHEBI:57945"/>
        <dbReference type="EC" id="7.1.1.2"/>
    </reaction>
</comment>
<proteinExistence type="inferred from homology"/>
<keyword evidence="10 15" id="KW-1133">Transmembrane helix</keyword>
<dbReference type="InterPro" id="IPR001457">
    <property type="entry name" value="NADH_UbQ/plastoQ_OxRdtase_su6"/>
</dbReference>
<geneLocation type="mitochondrion" evidence="17"/>
<keyword evidence="9 15" id="KW-0249">Electron transport</keyword>
<dbReference type="GO" id="GO:0008137">
    <property type="term" value="F:NADH dehydrogenase (ubiquinone) activity"/>
    <property type="evidence" value="ECO:0007669"/>
    <property type="project" value="UniProtKB-UniRule"/>
</dbReference>
<keyword evidence="12 15" id="KW-0496">Mitochondrion</keyword>
<comment type="function">
    <text evidence="15">Core subunit of the mitochondrial membrane respiratory chain NADH dehydrogenase (Complex I) which catalyzes electron transfer from NADH through the respiratory chain, using ubiquinone as an electron acceptor. Essential for the catalytic activity and assembly of complex I.</text>
</comment>
<keyword evidence="5 15" id="KW-0813">Transport</keyword>